<evidence type="ECO:0000256" key="1">
    <source>
        <dbReference type="ARBA" id="ARBA00009865"/>
    </source>
</evidence>
<dbReference type="GO" id="GO:0045493">
    <property type="term" value="P:xylan catabolic process"/>
    <property type="evidence" value="ECO:0007669"/>
    <property type="project" value="UniProtKB-KW"/>
</dbReference>
<dbReference type="Proteomes" id="UP000184185">
    <property type="component" value="Unassembled WGS sequence"/>
</dbReference>
<dbReference type="InterPro" id="IPR006710">
    <property type="entry name" value="Glyco_hydro_43"/>
</dbReference>
<dbReference type="OrthoDB" id="9801455at2"/>
<keyword evidence="9" id="KW-1185">Reference proteome</keyword>
<dbReference type="CDD" id="cd18620">
    <property type="entry name" value="GH43_XylA-like"/>
    <property type="match status" value="1"/>
</dbReference>
<dbReference type="AlphaFoldDB" id="A0A1M6DV43"/>
<reference evidence="8 9" key="1">
    <citation type="submission" date="2016-11" db="EMBL/GenBank/DDBJ databases">
        <authorList>
            <person name="Jaros S."/>
            <person name="Januszkiewicz K."/>
            <person name="Wedrychowicz H."/>
        </authorList>
    </citation>
    <scope>NUCLEOTIDE SEQUENCE [LARGE SCALE GENOMIC DNA]</scope>
    <source>
        <strain evidence="8 9">DSM 14809</strain>
    </source>
</reference>
<dbReference type="InterPro" id="IPR052176">
    <property type="entry name" value="Glycosyl_Hydrlase_43_Enz"/>
</dbReference>
<evidence type="ECO:0000256" key="5">
    <source>
        <dbReference type="ARBA" id="ARBA00023295"/>
    </source>
</evidence>
<dbReference type="PANTHER" id="PTHR43772">
    <property type="entry name" value="ENDO-1,4-BETA-XYLANASE"/>
    <property type="match status" value="1"/>
</dbReference>
<name>A0A1M6DV43_PSEXY</name>
<dbReference type="Pfam" id="PF04616">
    <property type="entry name" value="Glyco_hydro_43"/>
    <property type="match status" value="1"/>
</dbReference>
<evidence type="ECO:0000256" key="2">
    <source>
        <dbReference type="ARBA" id="ARBA00022651"/>
    </source>
</evidence>
<organism evidence="8 9">
    <name type="scientific">Pseudobutyrivibrio xylanivorans DSM 14809</name>
    <dbReference type="NCBI Taxonomy" id="1123012"/>
    <lineage>
        <taxon>Bacteria</taxon>
        <taxon>Bacillati</taxon>
        <taxon>Bacillota</taxon>
        <taxon>Clostridia</taxon>
        <taxon>Lachnospirales</taxon>
        <taxon>Lachnospiraceae</taxon>
        <taxon>Pseudobutyrivibrio</taxon>
    </lineage>
</organism>
<dbReference type="EMBL" id="FQYQ01000005">
    <property type="protein sequence ID" value="SHI77045.1"/>
    <property type="molecule type" value="Genomic_DNA"/>
</dbReference>
<dbReference type="PANTHER" id="PTHR43772:SF2">
    <property type="entry name" value="PUTATIVE (AFU_ORTHOLOGUE AFUA_2G04480)-RELATED"/>
    <property type="match status" value="1"/>
</dbReference>
<keyword evidence="4" id="KW-0119">Carbohydrate metabolism</keyword>
<dbReference type="SUPFAM" id="SSF75005">
    <property type="entry name" value="Arabinanase/levansucrase/invertase"/>
    <property type="match status" value="1"/>
</dbReference>
<dbReference type="RefSeq" id="WP_072913662.1">
    <property type="nucleotide sequence ID" value="NZ_FQYQ01000005.1"/>
</dbReference>
<proteinExistence type="inferred from homology"/>
<evidence type="ECO:0000256" key="7">
    <source>
        <dbReference type="RuleBase" id="RU361187"/>
    </source>
</evidence>
<evidence type="ECO:0000313" key="8">
    <source>
        <dbReference type="EMBL" id="SHI77045.1"/>
    </source>
</evidence>
<dbReference type="GO" id="GO:0004553">
    <property type="term" value="F:hydrolase activity, hydrolyzing O-glycosyl compounds"/>
    <property type="evidence" value="ECO:0007669"/>
    <property type="project" value="InterPro"/>
</dbReference>
<accession>A0A1M6DV43</accession>
<protein>
    <submittedName>
        <fullName evidence="8">Glycosyl hydrolases family 43</fullName>
    </submittedName>
</protein>
<evidence type="ECO:0000313" key="9">
    <source>
        <dbReference type="Proteomes" id="UP000184185"/>
    </source>
</evidence>
<feature type="site" description="Important for catalytic activity, responsible for pKa modulation of the active site Glu and correct orientation of both the proton donor and substrate" evidence="6">
    <location>
        <position position="144"/>
    </location>
</feature>
<comment type="similarity">
    <text evidence="1 7">Belongs to the glycosyl hydrolase 43 family.</text>
</comment>
<keyword evidence="2" id="KW-0858">Xylan degradation</keyword>
<sequence length="487" mass="55015">MEKQGLNPYLPDYEYVPDAEPHVFGDRVYIYGSHDKFGAPFFCVEDYVCWSAPVNDLTDWRYEGVIFKRKDDPSNFTGLRCLFAPDICQGVDGRYYLYYAYDFLGQMGVAVCDTPAGKFKFYGHVKFADGHTWGSKSGEPLPFDPAILVDDDGRVWLYSGFATKVPAIASRFHNLTNPGGIVLELEQDMVTIKSGPKLIFPLEGYPDEYKGHRFFEASSIRKINGTYYFVYSSENNHDLCYATSDKPDGTFKYGGVLVDIGDIGIDDIKYENHARNYLGNTHGGLLKIEDDWYIFYHRQTNRNSYARQACAEKLKISSDGKLLQAEITSCGLNGKPLRGIGKYDARIACNLWSNEGTGRYDISFPKHAFKNHPYFVKNTGEYEKGVGQYIKNMKDGAVAGFKYFDFVDTRSIAVNIGGVANGHLIIATDEDFFYQIGLIEFDKREKDICCFTTELKGVEGDKPLYFKFVGEGTIDFISFELIGGDCH</sequence>
<gene>
    <name evidence="8" type="ORF">SAMN02745725_01041</name>
</gene>
<evidence type="ECO:0000256" key="4">
    <source>
        <dbReference type="ARBA" id="ARBA00023277"/>
    </source>
</evidence>
<evidence type="ECO:0000256" key="6">
    <source>
        <dbReference type="PIRSR" id="PIRSR606710-2"/>
    </source>
</evidence>
<dbReference type="Gene3D" id="2.115.10.20">
    <property type="entry name" value="Glycosyl hydrolase domain, family 43"/>
    <property type="match status" value="1"/>
</dbReference>
<keyword evidence="3 7" id="KW-0378">Hydrolase</keyword>
<keyword evidence="2" id="KW-0624">Polysaccharide degradation</keyword>
<evidence type="ECO:0000256" key="3">
    <source>
        <dbReference type="ARBA" id="ARBA00022801"/>
    </source>
</evidence>
<dbReference type="InterPro" id="IPR023296">
    <property type="entry name" value="Glyco_hydro_beta-prop_sf"/>
</dbReference>
<keyword evidence="5 7" id="KW-0326">Glycosidase</keyword>